<proteinExistence type="predicted"/>
<evidence type="ECO:0000313" key="1">
    <source>
        <dbReference type="EMBL" id="KAL0313667.1"/>
    </source>
</evidence>
<protein>
    <recommendedName>
        <fullName evidence="2">Myb/SANT-like domain-containing protein</fullName>
    </recommendedName>
</protein>
<dbReference type="EMBL" id="JACGWM010000148">
    <property type="protein sequence ID" value="KAL0313667.1"/>
    <property type="molecule type" value="Genomic_DNA"/>
</dbReference>
<gene>
    <name evidence="1" type="ORF">Scaly_2912600</name>
</gene>
<name>A0AAW2L330_9LAMI</name>
<comment type="caution">
    <text evidence="1">The sequence shown here is derived from an EMBL/GenBank/DDBJ whole genome shotgun (WGS) entry which is preliminary data.</text>
</comment>
<sequence>MIGKRLLRHSLKSDPHISSKIHVSKQTYGSLSDMMGQRDFSWNETSQMIVVSDNVFESYLKVDPNVKTMRFKPFPYFPIWCEILENENGVSHINSS</sequence>
<organism evidence="1">
    <name type="scientific">Sesamum calycinum</name>
    <dbReference type="NCBI Taxonomy" id="2727403"/>
    <lineage>
        <taxon>Eukaryota</taxon>
        <taxon>Viridiplantae</taxon>
        <taxon>Streptophyta</taxon>
        <taxon>Embryophyta</taxon>
        <taxon>Tracheophyta</taxon>
        <taxon>Spermatophyta</taxon>
        <taxon>Magnoliopsida</taxon>
        <taxon>eudicotyledons</taxon>
        <taxon>Gunneridae</taxon>
        <taxon>Pentapetalae</taxon>
        <taxon>asterids</taxon>
        <taxon>lamiids</taxon>
        <taxon>Lamiales</taxon>
        <taxon>Pedaliaceae</taxon>
        <taxon>Sesamum</taxon>
    </lineage>
</organism>
<evidence type="ECO:0008006" key="2">
    <source>
        <dbReference type="Google" id="ProtNLM"/>
    </source>
</evidence>
<reference evidence="1" key="1">
    <citation type="submission" date="2020-06" db="EMBL/GenBank/DDBJ databases">
        <authorList>
            <person name="Li T."/>
            <person name="Hu X."/>
            <person name="Zhang T."/>
            <person name="Song X."/>
            <person name="Zhang H."/>
            <person name="Dai N."/>
            <person name="Sheng W."/>
            <person name="Hou X."/>
            <person name="Wei L."/>
        </authorList>
    </citation>
    <scope>NUCLEOTIDE SEQUENCE</scope>
    <source>
        <strain evidence="1">KEN8</strain>
        <tissue evidence="1">Leaf</tissue>
    </source>
</reference>
<dbReference type="AlphaFoldDB" id="A0AAW2L330"/>
<dbReference type="PANTHER" id="PTHR46250:SF15">
    <property type="entry name" value="OS01G0523800 PROTEIN"/>
    <property type="match status" value="1"/>
</dbReference>
<reference evidence="1" key="2">
    <citation type="journal article" date="2024" name="Plant">
        <title>Genomic evolution and insights into agronomic trait innovations of Sesamum species.</title>
        <authorList>
            <person name="Miao H."/>
            <person name="Wang L."/>
            <person name="Qu L."/>
            <person name="Liu H."/>
            <person name="Sun Y."/>
            <person name="Le M."/>
            <person name="Wang Q."/>
            <person name="Wei S."/>
            <person name="Zheng Y."/>
            <person name="Lin W."/>
            <person name="Duan Y."/>
            <person name="Cao H."/>
            <person name="Xiong S."/>
            <person name="Wang X."/>
            <person name="Wei L."/>
            <person name="Li C."/>
            <person name="Ma Q."/>
            <person name="Ju M."/>
            <person name="Zhao R."/>
            <person name="Li G."/>
            <person name="Mu C."/>
            <person name="Tian Q."/>
            <person name="Mei H."/>
            <person name="Zhang T."/>
            <person name="Gao T."/>
            <person name="Zhang H."/>
        </authorList>
    </citation>
    <scope>NUCLEOTIDE SEQUENCE</scope>
    <source>
        <strain evidence="1">KEN8</strain>
    </source>
</reference>
<accession>A0AAW2L330</accession>
<dbReference type="PANTHER" id="PTHR46250">
    <property type="entry name" value="MYB/SANT-LIKE DNA-BINDING DOMAIN PROTEIN-RELATED"/>
    <property type="match status" value="1"/>
</dbReference>